<dbReference type="GO" id="GO:0005886">
    <property type="term" value="C:plasma membrane"/>
    <property type="evidence" value="ECO:0007669"/>
    <property type="project" value="TreeGrafter"/>
</dbReference>
<comment type="caution">
    <text evidence="2">The sequence shown here is derived from an EMBL/GenBank/DDBJ whole genome shotgun (WGS) entry which is preliminary data.</text>
</comment>
<evidence type="ECO:0000313" key="3">
    <source>
        <dbReference type="Proteomes" id="UP001497623"/>
    </source>
</evidence>
<gene>
    <name evidence="2" type="ORF">MNOR_LOCUS33204</name>
</gene>
<dbReference type="GO" id="GO:0005789">
    <property type="term" value="C:endoplasmic reticulum membrane"/>
    <property type="evidence" value="ECO:0007669"/>
    <property type="project" value="TreeGrafter"/>
</dbReference>
<organism evidence="2 3">
    <name type="scientific">Meganyctiphanes norvegica</name>
    <name type="common">Northern krill</name>
    <name type="synonym">Thysanopoda norvegica</name>
    <dbReference type="NCBI Taxonomy" id="48144"/>
    <lineage>
        <taxon>Eukaryota</taxon>
        <taxon>Metazoa</taxon>
        <taxon>Ecdysozoa</taxon>
        <taxon>Arthropoda</taxon>
        <taxon>Crustacea</taxon>
        <taxon>Multicrustacea</taxon>
        <taxon>Malacostraca</taxon>
        <taxon>Eumalacostraca</taxon>
        <taxon>Eucarida</taxon>
        <taxon>Euphausiacea</taxon>
        <taxon>Euphausiidae</taxon>
        <taxon>Meganyctiphanes</taxon>
    </lineage>
</organism>
<sequence>QQYAFPGYYTVKYTRKKLSPPSKQPYNLTYPQEEDPSMGQSYVILGEILGEMTNGFFVECGAQDGEHISNTLLFEKKYGWNGLLVEGNPKNYEKVISKKRKAWTIHTCLSTKPYPNTVMFHVNLKDWGNHISNISIDSKIDGYVELQCLPLYSILMALNTTTVDYFSLDIEGLELEVLKTIPWDKVNIRTLSVEHKHIPGGKDVLRSYMRSQGYYIYSPVVVEGDIELKDTIFYRNDVVPKIPGL</sequence>
<feature type="non-terminal residue" evidence="2">
    <location>
        <position position="1"/>
    </location>
</feature>
<proteinExistence type="predicted"/>
<dbReference type="AlphaFoldDB" id="A0AAV2S4X8"/>
<dbReference type="InterPro" id="IPR053202">
    <property type="entry name" value="EGF_Rcpt_Signaling_Reg"/>
</dbReference>
<dbReference type="EMBL" id="CAXKWB010047173">
    <property type="protein sequence ID" value="CAL4164974.1"/>
    <property type="molecule type" value="Genomic_DNA"/>
</dbReference>
<evidence type="ECO:0000313" key="2">
    <source>
        <dbReference type="EMBL" id="CAL4164974.1"/>
    </source>
</evidence>
<keyword evidence="3" id="KW-1185">Reference proteome</keyword>
<accession>A0AAV2S4X8</accession>
<dbReference type="Proteomes" id="UP001497623">
    <property type="component" value="Unassembled WGS sequence"/>
</dbReference>
<reference evidence="2 3" key="1">
    <citation type="submission" date="2024-05" db="EMBL/GenBank/DDBJ databases">
        <authorList>
            <person name="Wallberg A."/>
        </authorList>
    </citation>
    <scope>NUCLEOTIDE SEQUENCE [LARGE SCALE GENOMIC DNA]</scope>
</reference>
<dbReference type="PANTHER" id="PTHR34009:SF2">
    <property type="entry name" value="PROTEIN STAR"/>
    <property type="match status" value="1"/>
</dbReference>
<evidence type="ECO:0000259" key="1">
    <source>
        <dbReference type="Pfam" id="PF05050"/>
    </source>
</evidence>
<dbReference type="GO" id="GO:0016197">
    <property type="term" value="P:endosomal transport"/>
    <property type="evidence" value="ECO:0007669"/>
    <property type="project" value="TreeGrafter"/>
</dbReference>
<dbReference type="GO" id="GO:0006888">
    <property type="term" value="P:endoplasmic reticulum to Golgi vesicle-mediated transport"/>
    <property type="evidence" value="ECO:0007669"/>
    <property type="project" value="TreeGrafter"/>
</dbReference>
<dbReference type="Pfam" id="PF05050">
    <property type="entry name" value="Methyltransf_21"/>
    <property type="match status" value="1"/>
</dbReference>
<dbReference type="InterPro" id="IPR029063">
    <property type="entry name" value="SAM-dependent_MTases_sf"/>
</dbReference>
<dbReference type="GO" id="GO:0031902">
    <property type="term" value="C:late endosome membrane"/>
    <property type="evidence" value="ECO:0007669"/>
    <property type="project" value="TreeGrafter"/>
</dbReference>
<dbReference type="InterPro" id="IPR006342">
    <property type="entry name" value="FkbM_mtfrase"/>
</dbReference>
<name>A0AAV2S4X8_MEGNR</name>
<dbReference type="GO" id="GO:0005794">
    <property type="term" value="C:Golgi apparatus"/>
    <property type="evidence" value="ECO:0007669"/>
    <property type="project" value="TreeGrafter"/>
</dbReference>
<protein>
    <recommendedName>
        <fullName evidence="1">Methyltransferase FkbM domain-containing protein</fullName>
    </recommendedName>
</protein>
<feature type="domain" description="Methyltransferase FkbM" evidence="1">
    <location>
        <begin position="59"/>
        <end position="214"/>
    </location>
</feature>
<dbReference type="PANTHER" id="PTHR34009">
    <property type="entry name" value="PROTEIN STAR"/>
    <property type="match status" value="1"/>
</dbReference>
<dbReference type="Gene3D" id="3.40.50.150">
    <property type="entry name" value="Vaccinia Virus protein VP39"/>
    <property type="match status" value="1"/>
</dbReference>
<dbReference type="SUPFAM" id="SSF53335">
    <property type="entry name" value="S-adenosyl-L-methionine-dependent methyltransferases"/>
    <property type="match status" value="1"/>
</dbReference>